<evidence type="ECO:0000256" key="1">
    <source>
        <dbReference type="SAM" id="MobiDB-lite"/>
    </source>
</evidence>
<dbReference type="KEGG" id="mlr:MELLADRAFT_101644"/>
<evidence type="ECO:0000313" key="3">
    <source>
        <dbReference type="Proteomes" id="UP000001072"/>
    </source>
</evidence>
<feature type="compositionally biased region" description="Basic and acidic residues" evidence="1">
    <location>
        <begin position="329"/>
        <end position="338"/>
    </location>
</feature>
<keyword evidence="3" id="KW-1185">Reference proteome</keyword>
<feature type="compositionally biased region" description="Low complexity" evidence="1">
    <location>
        <begin position="400"/>
        <end position="411"/>
    </location>
</feature>
<reference evidence="3" key="1">
    <citation type="journal article" date="2011" name="Proc. Natl. Acad. Sci. U.S.A.">
        <title>Obligate biotrophy features unraveled by the genomic analysis of rust fungi.</title>
        <authorList>
            <person name="Duplessis S."/>
            <person name="Cuomo C.A."/>
            <person name="Lin Y.-C."/>
            <person name="Aerts A."/>
            <person name="Tisserant E."/>
            <person name="Veneault-Fourrey C."/>
            <person name="Joly D.L."/>
            <person name="Hacquard S."/>
            <person name="Amselem J."/>
            <person name="Cantarel B.L."/>
            <person name="Chiu R."/>
            <person name="Coutinho P.M."/>
            <person name="Feau N."/>
            <person name="Field M."/>
            <person name="Frey P."/>
            <person name="Gelhaye E."/>
            <person name="Goldberg J."/>
            <person name="Grabherr M.G."/>
            <person name="Kodira C.D."/>
            <person name="Kohler A."/>
            <person name="Kuees U."/>
            <person name="Lindquist E.A."/>
            <person name="Lucas S.M."/>
            <person name="Mago R."/>
            <person name="Mauceli E."/>
            <person name="Morin E."/>
            <person name="Murat C."/>
            <person name="Pangilinan J.L."/>
            <person name="Park R."/>
            <person name="Pearson M."/>
            <person name="Quesneville H."/>
            <person name="Rouhier N."/>
            <person name="Sakthikumar S."/>
            <person name="Salamov A.A."/>
            <person name="Schmutz J."/>
            <person name="Selles B."/>
            <person name="Shapiro H."/>
            <person name="Tanguay P."/>
            <person name="Tuskan G.A."/>
            <person name="Henrissat B."/>
            <person name="Van de Peer Y."/>
            <person name="Rouze P."/>
            <person name="Ellis J.G."/>
            <person name="Dodds P.N."/>
            <person name="Schein J.E."/>
            <person name="Zhong S."/>
            <person name="Hamelin R.C."/>
            <person name="Grigoriev I.V."/>
            <person name="Szabo L.J."/>
            <person name="Martin F."/>
        </authorList>
    </citation>
    <scope>NUCLEOTIDE SEQUENCE [LARGE SCALE GENOMIC DNA]</scope>
    <source>
        <strain evidence="3">98AG31 / pathotype 3-4-7</strain>
    </source>
</reference>
<feature type="region of interest" description="Disordered" evidence="1">
    <location>
        <begin position="350"/>
        <end position="448"/>
    </location>
</feature>
<dbReference type="GeneID" id="18921422"/>
<dbReference type="EMBL" id="GL883091">
    <property type="protein sequence ID" value="EGG11884.1"/>
    <property type="molecule type" value="Genomic_DNA"/>
</dbReference>
<dbReference type="Proteomes" id="UP000001072">
    <property type="component" value="Unassembled WGS sequence"/>
</dbReference>
<evidence type="ECO:0000313" key="2">
    <source>
        <dbReference type="EMBL" id="EGG11884.1"/>
    </source>
</evidence>
<organism evidence="3">
    <name type="scientific">Melampsora larici-populina (strain 98AG31 / pathotype 3-4-7)</name>
    <name type="common">Poplar leaf rust fungus</name>
    <dbReference type="NCBI Taxonomy" id="747676"/>
    <lineage>
        <taxon>Eukaryota</taxon>
        <taxon>Fungi</taxon>
        <taxon>Dikarya</taxon>
        <taxon>Basidiomycota</taxon>
        <taxon>Pucciniomycotina</taxon>
        <taxon>Pucciniomycetes</taxon>
        <taxon>Pucciniales</taxon>
        <taxon>Melampsoraceae</taxon>
        <taxon>Melampsora</taxon>
    </lineage>
</organism>
<protein>
    <submittedName>
        <fullName evidence="2">Uncharacterized protein</fullName>
    </submittedName>
</protein>
<feature type="compositionally biased region" description="Basic and acidic residues" evidence="1">
    <location>
        <begin position="362"/>
        <end position="379"/>
    </location>
</feature>
<dbReference type="InParanoid" id="F4R6I1"/>
<dbReference type="AlphaFoldDB" id="F4R6I1"/>
<proteinExistence type="predicted"/>
<name>F4R6I1_MELLP</name>
<feature type="region of interest" description="Disordered" evidence="1">
    <location>
        <begin position="298"/>
        <end position="338"/>
    </location>
</feature>
<dbReference type="HOGENOM" id="CLU_611211_0_0_1"/>
<dbReference type="VEuPathDB" id="FungiDB:MELLADRAFT_101644"/>
<accession>F4R6I1</accession>
<sequence length="448" mass="49134">MLRRSQSAANEALLNQSEDTRRLKSLTARPQFKSVYLNASEDTQAAAGRFAFQSKHAYPARPQQVDSLVLEKANVNISAINLTGPNCTADACEAILLGKYPFVYVCIKLTYLASHGYIPLDVEDLTATTECARQAAAGMPACDCSNCLPEAAEALWLAQLALTNANFDGTFSLSPGDLMDLVRELPMPPFVPPSDIRRVALRCSREDPIFQLPTLETLVADLTSAFKKMFDIAFPTGSDLGPEDYFGRELAWDIAKNIDILRVPQDLCVILGSESLTGQFDVIFKSFLKWQEESDSPSAITSAAERRRKACRTPATPKVHQSVEGATMAKERAETDKAELIRTRELAKEQNALQKAATRAKRAQDKRDADAQHRARKDASLAAKSRRSGVPPPQLVSPDSSISQHQGSTSSKRPVEDTSLAPKTTKRHQHEGLDRVGGPSRISDPQRI</sequence>
<dbReference type="RefSeq" id="XP_007404259.1">
    <property type="nucleotide sequence ID" value="XM_007404197.1"/>
</dbReference>
<gene>
    <name evidence="2" type="ORF">MELLADRAFT_101644</name>
</gene>